<dbReference type="AlphaFoldDB" id="A0A371P3Q8"/>
<keyword evidence="2" id="KW-1185">Reference proteome</keyword>
<comment type="caution">
    <text evidence="1">The sequence shown here is derived from an EMBL/GenBank/DDBJ whole genome shotgun (WGS) entry which is preliminary data.</text>
</comment>
<dbReference type="RefSeq" id="WP_119704748.1">
    <property type="nucleotide sequence ID" value="NZ_JBHSOI010000002.1"/>
</dbReference>
<gene>
    <name evidence="1" type="ORF">DX116_13360</name>
</gene>
<protein>
    <submittedName>
        <fullName evidence="1">Uncharacterized protein</fullName>
    </submittedName>
</protein>
<evidence type="ECO:0000313" key="2">
    <source>
        <dbReference type="Proteomes" id="UP000265581"/>
    </source>
</evidence>
<proteinExistence type="predicted"/>
<reference evidence="1 2" key="1">
    <citation type="submission" date="2018-08" db="EMBL/GenBank/DDBJ databases">
        <title>Aeromicrobium sp. M2KJ-4, whole genome shotgun sequence.</title>
        <authorList>
            <person name="Tuo L."/>
        </authorList>
    </citation>
    <scope>NUCLEOTIDE SEQUENCE [LARGE SCALE GENOMIC DNA]</scope>
    <source>
        <strain evidence="1 2">M2KJ-4</strain>
    </source>
</reference>
<name>A0A371P3Q8_9ACTN</name>
<accession>A0A371P3Q8</accession>
<dbReference type="OrthoDB" id="3789095at2"/>
<dbReference type="EMBL" id="QUBR01000002">
    <property type="protein sequence ID" value="REK70150.1"/>
    <property type="molecule type" value="Genomic_DNA"/>
</dbReference>
<sequence length="72" mass="7886">MSDYESEQIEAIQNVVDRVSAYQDGATEVVVVEELRKGFDEVAVEVQPDDVTKIAEAIESEDGDVSVQQLLG</sequence>
<organism evidence="1 2">
    <name type="scientific">Aeromicrobium endophyticum</name>
    <dbReference type="NCBI Taxonomy" id="2292704"/>
    <lineage>
        <taxon>Bacteria</taxon>
        <taxon>Bacillati</taxon>
        <taxon>Actinomycetota</taxon>
        <taxon>Actinomycetes</taxon>
        <taxon>Propionibacteriales</taxon>
        <taxon>Nocardioidaceae</taxon>
        <taxon>Aeromicrobium</taxon>
    </lineage>
</organism>
<evidence type="ECO:0000313" key="1">
    <source>
        <dbReference type="EMBL" id="REK70150.1"/>
    </source>
</evidence>
<dbReference type="Proteomes" id="UP000265581">
    <property type="component" value="Unassembled WGS sequence"/>
</dbReference>